<reference evidence="1" key="1">
    <citation type="submission" date="2021-06" db="EMBL/GenBank/DDBJ databases">
        <authorList>
            <person name="Kallberg Y."/>
            <person name="Tangrot J."/>
            <person name="Rosling A."/>
        </authorList>
    </citation>
    <scope>NUCLEOTIDE SEQUENCE</scope>
    <source>
        <strain evidence="1">CL551</strain>
    </source>
</reference>
<protein>
    <submittedName>
        <fullName evidence="1">7381_t:CDS:1</fullName>
    </submittedName>
</protein>
<proteinExistence type="predicted"/>
<evidence type="ECO:0000313" key="2">
    <source>
        <dbReference type="Proteomes" id="UP000789342"/>
    </source>
</evidence>
<dbReference type="Proteomes" id="UP000789342">
    <property type="component" value="Unassembled WGS sequence"/>
</dbReference>
<evidence type="ECO:0000313" key="1">
    <source>
        <dbReference type="EMBL" id="CAG8461038.1"/>
    </source>
</evidence>
<accession>A0A9N8VTP7</accession>
<dbReference type="EMBL" id="CAJVPV010000519">
    <property type="protein sequence ID" value="CAG8461038.1"/>
    <property type="molecule type" value="Genomic_DNA"/>
</dbReference>
<gene>
    <name evidence="1" type="ORF">AMORRO_LOCUS1398</name>
</gene>
<name>A0A9N8VTP7_9GLOM</name>
<comment type="caution">
    <text evidence="1">The sequence shown here is derived from an EMBL/GenBank/DDBJ whole genome shotgun (WGS) entry which is preliminary data.</text>
</comment>
<sequence length="129" mass="15030">MLEYWSGEDPEEWIRDFRQYCEAFELDSLADAQTKIRIYRFFETCLKDDVKDWYETSFKNKNWELQNISNNTNLANLRAINKLANNNTLHNINANQFGGGALQIRNIVPADNNTIAIPLVLAHTVFDED</sequence>
<dbReference type="AlphaFoldDB" id="A0A9N8VTP7"/>
<keyword evidence="2" id="KW-1185">Reference proteome</keyword>
<dbReference type="OrthoDB" id="2444320at2759"/>
<organism evidence="1 2">
    <name type="scientific">Acaulospora morrowiae</name>
    <dbReference type="NCBI Taxonomy" id="94023"/>
    <lineage>
        <taxon>Eukaryota</taxon>
        <taxon>Fungi</taxon>
        <taxon>Fungi incertae sedis</taxon>
        <taxon>Mucoromycota</taxon>
        <taxon>Glomeromycotina</taxon>
        <taxon>Glomeromycetes</taxon>
        <taxon>Diversisporales</taxon>
        <taxon>Acaulosporaceae</taxon>
        <taxon>Acaulospora</taxon>
    </lineage>
</organism>